<protein>
    <recommendedName>
        <fullName evidence="5">Core-binding (CB) domain-containing protein</fullName>
    </recommendedName>
</protein>
<evidence type="ECO:0008006" key="5">
    <source>
        <dbReference type="Google" id="ProtNLM"/>
    </source>
</evidence>
<feature type="compositionally biased region" description="Polar residues" evidence="2">
    <location>
        <begin position="163"/>
        <end position="174"/>
    </location>
</feature>
<reference evidence="3 4" key="1">
    <citation type="submission" date="2017-05" db="EMBL/GenBank/DDBJ databases">
        <authorList>
            <person name="Varghese N."/>
            <person name="Submissions S."/>
        </authorList>
    </citation>
    <scope>NUCLEOTIDE SEQUENCE [LARGE SCALE GENOMIC DNA]</scope>
    <source>
        <strain evidence="3 4">DSM 26001</strain>
    </source>
</reference>
<dbReference type="EMBL" id="FXUL01000027">
    <property type="protein sequence ID" value="SMP77695.1"/>
    <property type="molecule type" value="Genomic_DNA"/>
</dbReference>
<evidence type="ECO:0000313" key="4">
    <source>
        <dbReference type="Proteomes" id="UP001158049"/>
    </source>
</evidence>
<sequence>MTSRREPALPQIKLTWVGERRDVAMAYNLEEERLLLEITDYSIYLIAEELDEKTVRNEIFHLKGFVEFLARHRLSYQEVTDSLLVRFRTEEYQRVIAAKNSAATILTTNRTVNAKLVRAYKFLYWLEYEQKLVVRLMGPRDRPVKSTYSPSSGEFRSKRYGSYRSSTRLTDYPK</sequence>
<keyword evidence="1" id="KW-0238">DNA-binding</keyword>
<evidence type="ECO:0000256" key="1">
    <source>
        <dbReference type="ARBA" id="ARBA00023125"/>
    </source>
</evidence>
<accession>A0ABY1QPU2</accession>
<comment type="caution">
    <text evidence="3">The sequence shown here is derived from an EMBL/GenBank/DDBJ whole genome shotgun (WGS) entry which is preliminary data.</text>
</comment>
<dbReference type="RefSeq" id="WP_283444947.1">
    <property type="nucleotide sequence ID" value="NZ_FXUL01000027.1"/>
</dbReference>
<keyword evidence="4" id="KW-1185">Reference proteome</keyword>
<organism evidence="3 4">
    <name type="scientific">Noviherbaspirillum suwonense</name>
    <dbReference type="NCBI Taxonomy" id="1224511"/>
    <lineage>
        <taxon>Bacteria</taxon>
        <taxon>Pseudomonadati</taxon>
        <taxon>Pseudomonadota</taxon>
        <taxon>Betaproteobacteria</taxon>
        <taxon>Burkholderiales</taxon>
        <taxon>Oxalobacteraceae</taxon>
        <taxon>Noviherbaspirillum</taxon>
    </lineage>
</organism>
<evidence type="ECO:0000313" key="3">
    <source>
        <dbReference type="EMBL" id="SMP77695.1"/>
    </source>
</evidence>
<dbReference type="Gene3D" id="1.10.150.130">
    <property type="match status" value="1"/>
</dbReference>
<proteinExistence type="predicted"/>
<name>A0ABY1QPU2_9BURK</name>
<evidence type="ECO:0000256" key="2">
    <source>
        <dbReference type="SAM" id="MobiDB-lite"/>
    </source>
</evidence>
<dbReference type="InterPro" id="IPR010998">
    <property type="entry name" value="Integrase_recombinase_N"/>
</dbReference>
<dbReference type="Proteomes" id="UP001158049">
    <property type="component" value="Unassembled WGS sequence"/>
</dbReference>
<gene>
    <name evidence="3" type="ORF">SAMN06295970_1271</name>
</gene>
<feature type="region of interest" description="Disordered" evidence="2">
    <location>
        <begin position="144"/>
        <end position="174"/>
    </location>
</feature>